<proteinExistence type="predicted"/>
<feature type="transmembrane region" description="Helical" evidence="2">
    <location>
        <begin position="300"/>
        <end position="324"/>
    </location>
</feature>
<organism evidence="4 5">
    <name type="scientific">Symbiodinium pilosum</name>
    <name type="common">Dinoflagellate</name>
    <dbReference type="NCBI Taxonomy" id="2952"/>
    <lineage>
        <taxon>Eukaryota</taxon>
        <taxon>Sar</taxon>
        <taxon>Alveolata</taxon>
        <taxon>Dinophyceae</taxon>
        <taxon>Suessiales</taxon>
        <taxon>Symbiodiniaceae</taxon>
        <taxon>Symbiodinium</taxon>
    </lineage>
</organism>
<evidence type="ECO:0000313" key="5">
    <source>
        <dbReference type="Proteomes" id="UP000649617"/>
    </source>
</evidence>
<evidence type="ECO:0000259" key="3">
    <source>
        <dbReference type="PROSITE" id="PS51384"/>
    </source>
</evidence>
<evidence type="ECO:0000256" key="1">
    <source>
        <dbReference type="ARBA" id="ARBA00023002"/>
    </source>
</evidence>
<feature type="transmembrane region" description="Helical" evidence="2">
    <location>
        <begin position="270"/>
        <end position="288"/>
    </location>
</feature>
<evidence type="ECO:0000256" key="2">
    <source>
        <dbReference type="SAM" id="Phobius"/>
    </source>
</evidence>
<feature type="transmembrane region" description="Helical" evidence="2">
    <location>
        <begin position="233"/>
        <end position="250"/>
    </location>
</feature>
<gene>
    <name evidence="4" type="primary">Duox2</name>
    <name evidence="4" type="ORF">SPIL2461_LOCUS9320</name>
</gene>
<dbReference type="InterPro" id="IPR050369">
    <property type="entry name" value="RBOH/FRE"/>
</dbReference>
<feature type="transmembrane region" description="Helical" evidence="2">
    <location>
        <begin position="354"/>
        <end position="373"/>
    </location>
</feature>
<dbReference type="InterPro" id="IPR013112">
    <property type="entry name" value="FAD-bd_8"/>
</dbReference>
<dbReference type="GO" id="GO:0016491">
    <property type="term" value="F:oxidoreductase activity"/>
    <property type="evidence" value="ECO:0007669"/>
    <property type="project" value="UniProtKB-KW"/>
</dbReference>
<dbReference type="EMBL" id="CAJNIZ010016160">
    <property type="protein sequence ID" value="CAE7382049.1"/>
    <property type="molecule type" value="Genomic_DNA"/>
</dbReference>
<keyword evidence="2" id="KW-1133">Transmembrane helix</keyword>
<name>A0A812QC67_SYMPI</name>
<dbReference type="InterPro" id="IPR017927">
    <property type="entry name" value="FAD-bd_FR_type"/>
</dbReference>
<comment type="caution">
    <text evidence="4">The sequence shown here is derived from an EMBL/GenBank/DDBJ whole genome shotgun (WGS) entry which is preliminary data.</text>
</comment>
<feature type="domain" description="FAD-binding FR-type" evidence="3">
    <location>
        <begin position="380"/>
        <end position="482"/>
    </location>
</feature>
<dbReference type="Pfam" id="PF08022">
    <property type="entry name" value="FAD_binding_8"/>
    <property type="match status" value="1"/>
</dbReference>
<keyword evidence="2" id="KW-0472">Membrane</keyword>
<dbReference type="Gene3D" id="3.40.50.80">
    <property type="entry name" value="Nucleotide-binding domain of ferredoxin-NADP reductase (FNR) module"/>
    <property type="match status" value="1"/>
</dbReference>
<feature type="transmembrane region" description="Helical" evidence="2">
    <location>
        <begin position="330"/>
        <end position="347"/>
    </location>
</feature>
<dbReference type="CDD" id="cd06186">
    <property type="entry name" value="NOX_Duox_like_FAD_NADP"/>
    <property type="match status" value="1"/>
</dbReference>
<dbReference type="PANTHER" id="PTHR11972">
    <property type="entry name" value="NADPH OXIDASE"/>
    <property type="match status" value="1"/>
</dbReference>
<feature type="transmembrane region" description="Helical" evidence="2">
    <location>
        <begin position="208"/>
        <end position="226"/>
    </location>
</feature>
<accession>A0A812QC67</accession>
<evidence type="ECO:0000313" key="4">
    <source>
        <dbReference type="EMBL" id="CAE7382049.1"/>
    </source>
</evidence>
<keyword evidence="1" id="KW-0560">Oxidoreductase</keyword>
<keyword evidence="5" id="KW-1185">Reference proteome</keyword>
<keyword evidence="2" id="KW-0812">Transmembrane</keyword>
<dbReference type="InterPro" id="IPR039261">
    <property type="entry name" value="FNR_nucleotide-bd"/>
</dbReference>
<dbReference type="OrthoDB" id="167398at2759"/>
<dbReference type="GO" id="GO:0005886">
    <property type="term" value="C:plasma membrane"/>
    <property type="evidence" value="ECO:0007669"/>
    <property type="project" value="TreeGrafter"/>
</dbReference>
<dbReference type="SUPFAM" id="SSF52343">
    <property type="entry name" value="Ferredoxin reductase-like, C-terminal NADP-linked domain"/>
    <property type="match status" value="1"/>
</dbReference>
<feature type="transmembrane region" description="Helical" evidence="2">
    <location>
        <begin position="6"/>
        <end position="29"/>
    </location>
</feature>
<dbReference type="Proteomes" id="UP000649617">
    <property type="component" value="Unassembled WGS sequence"/>
</dbReference>
<sequence length="687" mass="74522">MYCLDAWASAVLGLAIVHGLPLAFQGLVVRAAWCWPAKTPRCLLPEVHGGSCLRQGIEVSELLPGESCVPSCTHDALAGSCTELRCPPSGPEPACLDDLNADTWWVPCGYGGECQRPIELGTVGWEDFGFYSCGPPGPSACQSVDEVQLPRSESALQRLDLWTAVAFGYLALLARLSRSVSECVSYSWFRGCLARALYAKVALQWSPANLAGVGCIAALFIWLCLLPFSQKSTGIATGFALLLTLWWSFFRGGVHNYVFMTREAAWRIHYSLGLLAIIVAAVHGALNLAKHGLYRLLSTFHLLCGVLSLLAIVLAVVPATLLTYDRFKRLHFLSLVGYLLALAHMVGHAIQLQTLASILMAASSAFVFLLYAIQKLYVHLSQRDVEIQSAKMVSDSSGEHLFLSLAVKDFSFKAGQWGHLLADQVSSVPHPFTLVPGDGTANVQIFLKVYGGFTDKLAKACRDAKRLPKLKLQGPYGLPAMPLPGITETVFVVGGIGVTPALSLAPAAAAHAKVAMFWSLRSSALLERVTPLLEDHLDPVRSCVQVTLPSEAVDSLPLMAEYRSKRDMLDVGNWLTGLGKRFTAEGICQVMVFVCGPPRLVAATKAAASRRAGGLAWHVHVEEFRFLPCTRSSPEPRALSQPVEPRIYGQSEEFFDVQPLNQELDRPRAEVSSCAAFCGPRLASFLS</sequence>
<dbReference type="AlphaFoldDB" id="A0A812QC67"/>
<reference evidence="4" key="1">
    <citation type="submission" date="2021-02" db="EMBL/GenBank/DDBJ databases">
        <authorList>
            <person name="Dougan E. K."/>
            <person name="Rhodes N."/>
            <person name="Thang M."/>
            <person name="Chan C."/>
        </authorList>
    </citation>
    <scope>NUCLEOTIDE SEQUENCE</scope>
</reference>
<dbReference type="PROSITE" id="PS51384">
    <property type="entry name" value="FAD_FR"/>
    <property type="match status" value="1"/>
</dbReference>
<protein>
    <submittedName>
        <fullName evidence="4">Duox2 protein</fullName>
    </submittedName>
</protein>